<dbReference type="GO" id="GO:0015689">
    <property type="term" value="P:molybdate ion transport"/>
    <property type="evidence" value="ECO:0007669"/>
    <property type="project" value="InterPro"/>
</dbReference>
<dbReference type="Gene3D" id="3.40.190.10">
    <property type="entry name" value="Periplasmic binding protein-like II"/>
    <property type="match status" value="2"/>
</dbReference>
<evidence type="ECO:0000256" key="2">
    <source>
        <dbReference type="ARBA" id="ARBA00022723"/>
    </source>
</evidence>
<proteinExistence type="inferred from homology"/>
<reference evidence="7 8" key="1">
    <citation type="submission" date="2020-08" db="EMBL/GenBank/DDBJ databases">
        <title>Sequencing the genomes of 1000 actinobacteria strains.</title>
        <authorList>
            <person name="Klenk H.-P."/>
        </authorList>
    </citation>
    <scope>NUCLEOTIDE SEQUENCE [LARGE SCALE GENOMIC DNA]</scope>
    <source>
        <strain evidence="7 8">DSM 23694</strain>
    </source>
</reference>
<feature type="binding site" evidence="4">
    <location>
        <position position="241"/>
    </location>
    <ligand>
        <name>molybdate</name>
        <dbReference type="ChEBI" id="CHEBI:36264"/>
    </ligand>
</feature>
<dbReference type="InterPro" id="IPR050682">
    <property type="entry name" value="ModA/WtpA"/>
</dbReference>
<dbReference type="InterPro" id="IPR005950">
    <property type="entry name" value="ModA"/>
</dbReference>
<keyword evidence="2 4" id="KW-0479">Metal-binding</keyword>
<dbReference type="NCBIfam" id="TIGR01256">
    <property type="entry name" value="modA"/>
    <property type="match status" value="1"/>
</dbReference>
<feature type="region of interest" description="Disordered" evidence="5">
    <location>
        <begin position="83"/>
        <end position="104"/>
    </location>
</feature>
<accession>A0A7W9DB07</accession>
<dbReference type="PANTHER" id="PTHR30632">
    <property type="entry name" value="MOLYBDATE-BINDING PERIPLASMIC PROTEIN"/>
    <property type="match status" value="1"/>
</dbReference>
<keyword evidence="4" id="KW-0500">Molybdenum</keyword>
<dbReference type="PROSITE" id="PS51257">
    <property type="entry name" value="PROKAR_LIPOPROTEIN"/>
    <property type="match status" value="1"/>
</dbReference>
<dbReference type="Proteomes" id="UP000523863">
    <property type="component" value="Unassembled WGS sequence"/>
</dbReference>
<evidence type="ECO:0000256" key="4">
    <source>
        <dbReference type="PIRSR" id="PIRSR004846-1"/>
    </source>
</evidence>
<dbReference type="GO" id="GO:0030973">
    <property type="term" value="F:molybdate ion binding"/>
    <property type="evidence" value="ECO:0007669"/>
    <property type="project" value="TreeGrafter"/>
</dbReference>
<feature type="binding site" evidence="4">
    <location>
        <position position="118"/>
    </location>
    <ligand>
        <name>molybdate</name>
        <dbReference type="ChEBI" id="CHEBI:36264"/>
    </ligand>
</feature>
<evidence type="ECO:0000256" key="5">
    <source>
        <dbReference type="SAM" id="MobiDB-lite"/>
    </source>
</evidence>
<evidence type="ECO:0000256" key="3">
    <source>
        <dbReference type="ARBA" id="ARBA00022729"/>
    </source>
</evidence>
<name>A0A7W9DB07_9MICC</name>
<dbReference type="EMBL" id="JACHBL010000001">
    <property type="protein sequence ID" value="MBB5598039.1"/>
    <property type="molecule type" value="Genomic_DNA"/>
</dbReference>
<feature type="signal peptide" evidence="6">
    <location>
        <begin position="1"/>
        <end position="34"/>
    </location>
</feature>
<comment type="caution">
    <text evidence="7">The sequence shown here is derived from an EMBL/GenBank/DDBJ whole genome shotgun (WGS) entry which is preliminary data.</text>
</comment>
<evidence type="ECO:0000256" key="1">
    <source>
        <dbReference type="ARBA" id="ARBA00009175"/>
    </source>
</evidence>
<gene>
    <name evidence="7" type="ORF">BKA12_001119</name>
</gene>
<evidence type="ECO:0000256" key="6">
    <source>
        <dbReference type="SAM" id="SignalP"/>
    </source>
</evidence>
<protein>
    <submittedName>
        <fullName evidence="7">Molybdate transport system substrate-binding protein</fullName>
    </submittedName>
</protein>
<dbReference type="SUPFAM" id="SSF53850">
    <property type="entry name" value="Periplasmic binding protein-like II"/>
    <property type="match status" value="1"/>
</dbReference>
<evidence type="ECO:0000313" key="8">
    <source>
        <dbReference type="Proteomes" id="UP000523863"/>
    </source>
</evidence>
<keyword evidence="8" id="KW-1185">Reference proteome</keyword>
<dbReference type="GO" id="GO:0046872">
    <property type="term" value="F:metal ion binding"/>
    <property type="evidence" value="ECO:0007669"/>
    <property type="project" value="UniProtKB-KW"/>
</dbReference>
<comment type="similarity">
    <text evidence="1">Belongs to the bacterial solute-binding protein ModA family.</text>
</comment>
<organism evidence="7 8">
    <name type="scientific">Neomicrococcus lactis</name>
    <dbReference type="NCBI Taxonomy" id="732241"/>
    <lineage>
        <taxon>Bacteria</taxon>
        <taxon>Bacillati</taxon>
        <taxon>Actinomycetota</taxon>
        <taxon>Actinomycetes</taxon>
        <taxon>Micrococcales</taxon>
        <taxon>Micrococcaceae</taxon>
        <taxon>Neomicrococcus</taxon>
    </lineage>
</organism>
<dbReference type="PIRSF" id="PIRSF004846">
    <property type="entry name" value="ModA"/>
    <property type="match status" value="1"/>
</dbReference>
<dbReference type="PANTHER" id="PTHR30632:SF0">
    <property type="entry name" value="SULFATE-BINDING PROTEIN"/>
    <property type="match status" value="1"/>
</dbReference>
<dbReference type="Pfam" id="PF13531">
    <property type="entry name" value="SBP_bac_11"/>
    <property type="match status" value="1"/>
</dbReference>
<feature type="chain" id="PRO_5031423420" evidence="6">
    <location>
        <begin position="35"/>
        <end position="301"/>
    </location>
</feature>
<keyword evidence="3 6" id="KW-0732">Signal</keyword>
<dbReference type="RefSeq" id="WP_183641364.1">
    <property type="nucleotide sequence ID" value="NZ_JACHBL010000001.1"/>
</dbReference>
<sequence>MVISRSSAAMGRKVLQSAALGAVGLCVLTSCAFASAPSSEHSSTGQTRSSTQTVSGDVSVFAAASLTDVLEKLEAAFESYISGTSTSPGTATSPGASSSPGTATTTSRVKFISNVAGSQSLVQQVNGGTMPDVLITADEASIAAIEDQAAFENKGIIAKNTLVLVVPHDSSLNSIEDFMAHLSSGQEPRVARCASDVPCGRATQTFVDAQKLNLTNVSEESDVRSVLSKVSSGEVDAGFVYATDAKSAGENVKTLQLQDAPTNTYSLLVRKDASEAGRAFATWLTGKDTRAIFQDAGFETP</sequence>
<feature type="binding site" evidence="4">
    <location>
        <position position="223"/>
    </location>
    <ligand>
        <name>molybdate</name>
        <dbReference type="ChEBI" id="CHEBI:36264"/>
    </ligand>
</feature>
<evidence type="ECO:0000313" key="7">
    <source>
        <dbReference type="EMBL" id="MBB5598039.1"/>
    </source>
</evidence>
<dbReference type="AlphaFoldDB" id="A0A7W9DB07"/>